<gene>
    <name evidence="9" type="primary">argG</name>
    <name evidence="12" type="ordered locus">Mevan_1086</name>
</gene>
<comment type="similarity">
    <text evidence="9">Belongs to the argininosuccinate synthase family. Type 1 subfamily.</text>
</comment>
<feature type="binding site" evidence="9">
    <location>
        <begin position="9"/>
        <end position="17"/>
    </location>
    <ligand>
        <name>ATP</name>
        <dbReference type="ChEBI" id="CHEBI:30616"/>
    </ligand>
</feature>
<dbReference type="InterPro" id="IPR048268">
    <property type="entry name" value="Arginosuc_syn_C"/>
</dbReference>
<dbReference type="Gene3D" id="3.90.1260.10">
    <property type="entry name" value="Argininosuccinate synthetase, chain A, domain 2"/>
    <property type="match status" value="1"/>
</dbReference>
<keyword evidence="9" id="KW-0963">Cytoplasm</keyword>
<keyword evidence="8 9" id="KW-0067">ATP-binding</keyword>
<evidence type="ECO:0000313" key="12">
    <source>
        <dbReference type="EMBL" id="ABR54986.1"/>
    </source>
</evidence>
<evidence type="ECO:0000259" key="11">
    <source>
        <dbReference type="Pfam" id="PF20979"/>
    </source>
</evidence>
<comment type="pathway">
    <text evidence="1 9">Amino-acid biosynthesis; L-arginine biosynthesis; L-arginine from L-ornithine and carbamoyl phosphate: step 2/3.</text>
</comment>
<dbReference type="InterPro" id="IPR014729">
    <property type="entry name" value="Rossmann-like_a/b/a_fold"/>
</dbReference>
<feature type="binding site" evidence="9">
    <location>
        <position position="117"/>
    </location>
    <ligand>
        <name>ATP</name>
        <dbReference type="ChEBI" id="CHEBI:30616"/>
    </ligand>
</feature>
<dbReference type="Pfam" id="PF20979">
    <property type="entry name" value="Arginosuc_syn_C"/>
    <property type="match status" value="1"/>
</dbReference>
<evidence type="ECO:0000256" key="5">
    <source>
        <dbReference type="ARBA" id="ARBA00022598"/>
    </source>
</evidence>
<evidence type="ECO:0000256" key="3">
    <source>
        <dbReference type="ARBA" id="ARBA00012286"/>
    </source>
</evidence>
<proteinExistence type="inferred from homology"/>
<dbReference type="InterPro" id="IPR024074">
    <property type="entry name" value="AS_cat/multimer_dom_body"/>
</dbReference>
<dbReference type="UniPathway" id="UPA00068">
    <property type="reaction ID" value="UER00113"/>
</dbReference>
<dbReference type="FunFam" id="3.90.1260.10:FF:000007">
    <property type="entry name" value="Argininosuccinate synthase"/>
    <property type="match status" value="1"/>
</dbReference>
<comment type="catalytic activity">
    <reaction evidence="9">
        <text>L-citrulline + L-aspartate + ATP = 2-(N(omega)-L-arginino)succinate + AMP + diphosphate + H(+)</text>
        <dbReference type="Rhea" id="RHEA:10932"/>
        <dbReference type="ChEBI" id="CHEBI:15378"/>
        <dbReference type="ChEBI" id="CHEBI:29991"/>
        <dbReference type="ChEBI" id="CHEBI:30616"/>
        <dbReference type="ChEBI" id="CHEBI:33019"/>
        <dbReference type="ChEBI" id="CHEBI:57472"/>
        <dbReference type="ChEBI" id="CHEBI:57743"/>
        <dbReference type="ChEBI" id="CHEBI:456215"/>
        <dbReference type="EC" id="6.3.4.5"/>
    </reaction>
</comment>
<evidence type="ECO:0000256" key="2">
    <source>
        <dbReference type="ARBA" id="ARBA00011881"/>
    </source>
</evidence>
<dbReference type="InterPro" id="IPR001518">
    <property type="entry name" value="Arginosuc_synth"/>
</dbReference>
<accession>A6UR64</accession>
<dbReference type="InterPro" id="IPR023434">
    <property type="entry name" value="Arginosuc_synth_type_1_subfam"/>
</dbReference>
<evidence type="ECO:0000259" key="10">
    <source>
        <dbReference type="Pfam" id="PF00764"/>
    </source>
</evidence>
<dbReference type="InterPro" id="IPR018223">
    <property type="entry name" value="Arginosuc_synth_CS"/>
</dbReference>
<keyword evidence="5 9" id="KW-0436">Ligase</keyword>
<dbReference type="CDD" id="cd01999">
    <property type="entry name" value="ASS"/>
    <property type="match status" value="1"/>
</dbReference>
<organism evidence="12 13">
    <name type="scientific">Methanococcus vannielii (strain ATCC 35089 / DSM 1224 / JCM 13029 / OCM 148 / SB)</name>
    <dbReference type="NCBI Taxonomy" id="406327"/>
    <lineage>
        <taxon>Archaea</taxon>
        <taxon>Methanobacteriati</taxon>
        <taxon>Methanobacteriota</taxon>
        <taxon>Methanomada group</taxon>
        <taxon>Methanococci</taxon>
        <taxon>Methanococcales</taxon>
        <taxon>Methanococcaceae</taxon>
        <taxon>Methanococcus</taxon>
    </lineage>
</organism>
<dbReference type="Proteomes" id="UP000001107">
    <property type="component" value="Chromosome"/>
</dbReference>
<dbReference type="GO" id="GO:0005524">
    <property type="term" value="F:ATP binding"/>
    <property type="evidence" value="ECO:0007669"/>
    <property type="project" value="UniProtKB-UniRule"/>
</dbReference>
<evidence type="ECO:0000256" key="6">
    <source>
        <dbReference type="ARBA" id="ARBA00022605"/>
    </source>
</evidence>
<dbReference type="HAMAP" id="MF_00005">
    <property type="entry name" value="Arg_succ_synth_type1"/>
    <property type="match status" value="1"/>
</dbReference>
<evidence type="ECO:0000256" key="8">
    <source>
        <dbReference type="ARBA" id="ARBA00022840"/>
    </source>
</evidence>
<dbReference type="PROSITE" id="PS00565">
    <property type="entry name" value="ARGININOSUCCIN_SYN_2"/>
    <property type="match status" value="1"/>
</dbReference>
<dbReference type="AlphaFoldDB" id="A6UR64"/>
<keyword evidence="6 9" id="KW-0028">Amino-acid biosynthesis</keyword>
<dbReference type="NCBIfam" id="TIGR00032">
    <property type="entry name" value="argG"/>
    <property type="match status" value="1"/>
</dbReference>
<dbReference type="OrthoDB" id="5877at2157"/>
<dbReference type="GeneID" id="5324576"/>
<dbReference type="PROSITE" id="PS00564">
    <property type="entry name" value="ARGININOSUCCIN_SYN_1"/>
    <property type="match status" value="1"/>
</dbReference>
<dbReference type="Pfam" id="PF00764">
    <property type="entry name" value="Arginosuc_synth"/>
    <property type="match status" value="1"/>
</dbReference>
<keyword evidence="7 9" id="KW-0547">Nucleotide-binding</keyword>
<dbReference type="GO" id="GO:0004055">
    <property type="term" value="F:argininosuccinate synthase activity"/>
    <property type="evidence" value="ECO:0007669"/>
    <property type="project" value="UniProtKB-UniRule"/>
</dbReference>
<keyword evidence="4 9" id="KW-0055">Arginine biosynthesis</keyword>
<feature type="binding site" evidence="9">
    <location>
        <position position="124"/>
    </location>
    <ligand>
        <name>L-aspartate</name>
        <dbReference type="ChEBI" id="CHEBI:29991"/>
    </ligand>
</feature>
<reference evidence="12" key="1">
    <citation type="submission" date="2007-06" db="EMBL/GenBank/DDBJ databases">
        <title>Complete sequence of Methanococcus vannielii SB.</title>
        <authorList>
            <consortium name="US DOE Joint Genome Institute"/>
            <person name="Copeland A."/>
            <person name="Lucas S."/>
            <person name="Lapidus A."/>
            <person name="Barry K."/>
            <person name="Glavina del Rio T."/>
            <person name="Dalin E."/>
            <person name="Tice H."/>
            <person name="Pitluck S."/>
            <person name="Chain P."/>
            <person name="Malfatti S."/>
            <person name="Shin M."/>
            <person name="Vergez L."/>
            <person name="Schmutz J."/>
            <person name="Larimer F."/>
            <person name="Land M."/>
            <person name="Hauser L."/>
            <person name="Kyrpides N."/>
            <person name="Anderson I."/>
            <person name="Sieprawska-Lupa M."/>
            <person name="Whitman W.B."/>
            <person name="Richardson P."/>
        </authorList>
    </citation>
    <scope>NUCLEOTIDE SEQUENCE [LARGE SCALE GENOMIC DNA]</scope>
    <source>
        <strain evidence="12">SB</strain>
    </source>
</reference>
<evidence type="ECO:0000256" key="1">
    <source>
        <dbReference type="ARBA" id="ARBA00004967"/>
    </source>
</evidence>
<sequence>MQEKIAVLAYSGGLDTSCCLKLLEDKYNYKVVSVAVDVGQPEDDLKEPEEKAKKLGVLKHYTIDAKEEFAVDYIFRAIKANALYEGYPLSTALARPLIAIKIAELAKEIGADAISHGCTGKGNDQFRFESVMRAKAPEIEIIAPIRDLNLTRTEEIQYAKEKGIPIPVDLEKPFSIDENLWGRSIEGGILENPMIETPKECFAWTVDPKIAKDEEEYVEIEFKAGVPVAINGQKFDAINVIKEANKLAGRNGVGRVDIIEDRVLGLKSRENYECPGAILLITAHKALEQLVLSREELVFKEMVDSKYADLIYKGLWHEPLRHDLDAFVDKTQERMNGIVRAKLYKGSLRIVGRESECALYQENMVSFENKDMDQREIVGMVKFHGLQAAIFESLRNK</sequence>
<feature type="binding site" evidence="9">
    <location>
        <position position="123"/>
    </location>
    <ligand>
        <name>L-citrulline</name>
        <dbReference type="ChEBI" id="CHEBI:57743"/>
    </ligand>
</feature>
<name>A6UR64_METVS</name>
<feature type="domain" description="Arginosuccinate synthase C-terminal" evidence="11">
    <location>
        <begin position="174"/>
        <end position="390"/>
    </location>
</feature>
<feature type="binding site" evidence="9">
    <location>
        <position position="127"/>
    </location>
    <ligand>
        <name>L-citrulline</name>
        <dbReference type="ChEBI" id="CHEBI:57743"/>
    </ligand>
</feature>
<feature type="binding site" evidence="9">
    <location>
        <position position="175"/>
    </location>
    <ligand>
        <name>L-citrulline</name>
        <dbReference type="ChEBI" id="CHEBI:57743"/>
    </ligand>
</feature>
<feature type="binding site" evidence="9">
    <location>
        <position position="119"/>
    </location>
    <ligand>
        <name>L-aspartate</name>
        <dbReference type="ChEBI" id="CHEBI:29991"/>
    </ligand>
</feature>
<evidence type="ECO:0000256" key="4">
    <source>
        <dbReference type="ARBA" id="ARBA00022571"/>
    </source>
</evidence>
<dbReference type="EMBL" id="CP000742">
    <property type="protein sequence ID" value="ABR54986.1"/>
    <property type="molecule type" value="Genomic_DNA"/>
</dbReference>
<dbReference type="NCBIfam" id="NF001770">
    <property type="entry name" value="PRK00509.1"/>
    <property type="match status" value="1"/>
</dbReference>
<dbReference type="STRING" id="406327.Mevan_1086"/>
<dbReference type="FunFam" id="3.40.50.620:FF:000019">
    <property type="entry name" value="Argininosuccinate synthase"/>
    <property type="match status" value="1"/>
</dbReference>
<feature type="binding site" evidence="9">
    <location>
        <position position="87"/>
    </location>
    <ligand>
        <name>L-citrulline</name>
        <dbReference type="ChEBI" id="CHEBI:57743"/>
    </ligand>
</feature>
<evidence type="ECO:0000256" key="9">
    <source>
        <dbReference type="HAMAP-Rule" id="MF_00005"/>
    </source>
</evidence>
<comment type="subunit">
    <text evidence="2 9">Homotetramer.</text>
</comment>
<evidence type="ECO:0000313" key="13">
    <source>
        <dbReference type="Proteomes" id="UP000001107"/>
    </source>
</evidence>
<dbReference type="SUPFAM" id="SSF52402">
    <property type="entry name" value="Adenine nucleotide alpha hydrolases-like"/>
    <property type="match status" value="1"/>
</dbReference>
<dbReference type="Gene3D" id="3.40.50.620">
    <property type="entry name" value="HUPs"/>
    <property type="match status" value="1"/>
</dbReference>
<dbReference type="PANTHER" id="PTHR11587:SF2">
    <property type="entry name" value="ARGININOSUCCINATE SYNTHASE"/>
    <property type="match status" value="1"/>
</dbReference>
<feature type="binding site" evidence="9">
    <location>
        <position position="123"/>
    </location>
    <ligand>
        <name>L-aspartate</name>
        <dbReference type="ChEBI" id="CHEBI:29991"/>
    </ligand>
</feature>
<protein>
    <recommendedName>
        <fullName evidence="3 9">Argininosuccinate synthase</fullName>
        <ecNumber evidence="3 9">6.3.4.5</ecNumber>
    </recommendedName>
    <alternativeName>
        <fullName evidence="9">Citrulline--aspartate ligase</fullName>
    </alternativeName>
</protein>
<dbReference type="HOGENOM" id="CLU_032784_4_0_2"/>
<dbReference type="GO" id="GO:0006526">
    <property type="term" value="P:L-arginine biosynthetic process"/>
    <property type="evidence" value="ECO:0007669"/>
    <property type="project" value="UniProtKB-UniRule"/>
</dbReference>
<dbReference type="EC" id="6.3.4.5" evidence="3 9"/>
<feature type="binding site" evidence="9">
    <location>
        <position position="184"/>
    </location>
    <ligand>
        <name>L-citrulline</name>
        <dbReference type="ChEBI" id="CHEBI:57743"/>
    </ligand>
</feature>
<comment type="subcellular location">
    <subcellularLocation>
        <location evidence="9">Cytoplasm</location>
    </subcellularLocation>
</comment>
<dbReference type="GO" id="GO:0005737">
    <property type="term" value="C:cytoplasm"/>
    <property type="evidence" value="ECO:0007669"/>
    <property type="project" value="UniProtKB-SubCell"/>
</dbReference>
<dbReference type="NCBIfam" id="NF010392">
    <property type="entry name" value="PRK13820.1"/>
    <property type="match status" value="1"/>
</dbReference>
<dbReference type="eggNOG" id="arCOG00112">
    <property type="taxonomic scope" value="Archaea"/>
</dbReference>
<dbReference type="SUPFAM" id="SSF69864">
    <property type="entry name" value="Argininosuccinate synthetase, C-terminal domain"/>
    <property type="match status" value="1"/>
</dbReference>
<dbReference type="GO" id="GO:0000050">
    <property type="term" value="P:urea cycle"/>
    <property type="evidence" value="ECO:0007669"/>
    <property type="project" value="TreeGrafter"/>
</dbReference>
<dbReference type="PANTHER" id="PTHR11587">
    <property type="entry name" value="ARGININOSUCCINATE SYNTHASE"/>
    <property type="match status" value="1"/>
</dbReference>
<feature type="binding site" evidence="9">
    <location>
        <position position="272"/>
    </location>
    <ligand>
        <name>L-citrulline</name>
        <dbReference type="ChEBI" id="CHEBI:57743"/>
    </ligand>
</feature>
<dbReference type="InterPro" id="IPR048267">
    <property type="entry name" value="Arginosuc_syn_N"/>
</dbReference>
<feature type="domain" description="Arginosuccinate synthase-like N-terminal" evidence="10">
    <location>
        <begin position="6"/>
        <end position="165"/>
    </location>
</feature>
<dbReference type="RefSeq" id="WP_012065901.1">
    <property type="nucleotide sequence ID" value="NC_009634.1"/>
</dbReference>
<feature type="binding site" evidence="9">
    <location>
        <position position="260"/>
    </location>
    <ligand>
        <name>L-citrulline</name>
        <dbReference type="ChEBI" id="CHEBI:57743"/>
    </ligand>
</feature>
<dbReference type="GO" id="GO:0000053">
    <property type="term" value="P:argininosuccinate metabolic process"/>
    <property type="evidence" value="ECO:0007669"/>
    <property type="project" value="TreeGrafter"/>
</dbReference>
<evidence type="ECO:0000256" key="7">
    <source>
        <dbReference type="ARBA" id="ARBA00022741"/>
    </source>
</evidence>
<dbReference type="KEGG" id="mvn:Mevan_1086"/>
<keyword evidence="13" id="KW-1185">Reference proteome</keyword>
<comment type="caution">
    <text evidence="9">Lacks conserved residue(s) required for the propagation of feature annotation.</text>
</comment>